<dbReference type="EMBL" id="CAKKTJ010000114">
    <property type="protein sequence ID" value="CAH0474884.1"/>
    <property type="molecule type" value="Genomic_DNA"/>
</dbReference>
<comment type="caution">
    <text evidence="1">The sequence shown here is derived from an EMBL/GenBank/DDBJ whole genome shotgun (WGS) entry which is preliminary data.</text>
</comment>
<evidence type="ECO:0000313" key="2">
    <source>
        <dbReference type="Proteomes" id="UP001160483"/>
    </source>
</evidence>
<protein>
    <submittedName>
        <fullName evidence="1">Uncharacterized protein</fullName>
    </submittedName>
</protein>
<evidence type="ECO:0000313" key="1">
    <source>
        <dbReference type="EMBL" id="CAH0474884.1"/>
    </source>
</evidence>
<organism evidence="1 2">
    <name type="scientific">Peronospora belbahrii</name>
    <dbReference type="NCBI Taxonomy" id="622444"/>
    <lineage>
        <taxon>Eukaryota</taxon>
        <taxon>Sar</taxon>
        <taxon>Stramenopiles</taxon>
        <taxon>Oomycota</taxon>
        <taxon>Peronosporomycetes</taxon>
        <taxon>Peronosporales</taxon>
        <taxon>Peronosporaceae</taxon>
        <taxon>Peronospora</taxon>
    </lineage>
</organism>
<dbReference type="CDD" id="cd14686">
    <property type="entry name" value="bZIP"/>
    <property type="match status" value="1"/>
</dbReference>
<sequence>MGVRLSITAQWNAAIQQSASSTTTAEQVVHKTADICVNFSNIHFGFHRLLRNAPHYPNSQPPMAAVSGIVAVVARGKSSACSKHPQEEDINDKVLCRRLQYKLHQRRHRAKQKEKMITLGHDVQTLLTEIEQLNSKRQRLFVDRNFFSSRGTDAGVPARLAVEYFRLFKYGISPTNVIQQEQFLRSIMTAQTVGPDYAGVETIILLWKRFSDFYVYSRYEILSMNVLVLADSTVVVIDTNFHINCRRDGVLTLYPSLIHHMDLLQKFISSMLVVPVRYRFEFDADGIVTWFSADWDLVSALSAHVSLVDAASILAAANISKTGQIRSTVEEIQEPFNTEHDDAISFLKQDVVDPRHSVDFLLS</sequence>
<gene>
    <name evidence="1" type="ORF">PBS003_LOCUS1722</name>
</gene>
<dbReference type="AlphaFoldDB" id="A0AAU9KR75"/>
<proteinExistence type="predicted"/>
<reference evidence="1" key="1">
    <citation type="submission" date="2021-11" db="EMBL/GenBank/DDBJ databases">
        <authorList>
            <person name="Islam A."/>
            <person name="Islam S."/>
            <person name="Flora M.S."/>
            <person name="Rahman M."/>
            <person name="Ziaur R.M."/>
            <person name="Epstein J.H."/>
            <person name="Hassan M."/>
            <person name="Klassen M."/>
            <person name="Woodard K."/>
            <person name="Webb A."/>
            <person name="Webby R.J."/>
            <person name="El Zowalaty M.E."/>
        </authorList>
    </citation>
    <scope>NUCLEOTIDE SEQUENCE</scope>
    <source>
        <strain evidence="1">Pbs3</strain>
    </source>
</reference>
<dbReference type="Proteomes" id="UP001160483">
    <property type="component" value="Unassembled WGS sequence"/>
</dbReference>
<name>A0AAU9KR75_9STRA</name>
<accession>A0AAU9KR75</accession>